<feature type="domain" description="Endonuclease/exonuclease/phosphatase" evidence="3">
    <location>
        <begin position="268"/>
        <end position="379"/>
    </location>
</feature>
<feature type="region of interest" description="Disordered" evidence="1">
    <location>
        <begin position="670"/>
        <end position="763"/>
    </location>
</feature>
<organism evidence="4 5">
    <name type="scientific">Acanthoscelides obtectus</name>
    <name type="common">Bean weevil</name>
    <name type="synonym">Bruchus obtectus</name>
    <dbReference type="NCBI Taxonomy" id="200917"/>
    <lineage>
        <taxon>Eukaryota</taxon>
        <taxon>Metazoa</taxon>
        <taxon>Ecdysozoa</taxon>
        <taxon>Arthropoda</taxon>
        <taxon>Hexapoda</taxon>
        <taxon>Insecta</taxon>
        <taxon>Pterygota</taxon>
        <taxon>Neoptera</taxon>
        <taxon>Endopterygota</taxon>
        <taxon>Coleoptera</taxon>
        <taxon>Polyphaga</taxon>
        <taxon>Cucujiformia</taxon>
        <taxon>Chrysomeloidea</taxon>
        <taxon>Chrysomelidae</taxon>
        <taxon>Bruchinae</taxon>
        <taxon>Bruchini</taxon>
        <taxon>Acanthoscelides</taxon>
    </lineage>
</organism>
<comment type="caution">
    <text evidence="4">The sequence shown here is derived from an EMBL/GenBank/DDBJ whole genome shotgun (WGS) entry which is preliminary data.</text>
</comment>
<accession>A0A9P0KXN8</accession>
<evidence type="ECO:0000313" key="4">
    <source>
        <dbReference type="EMBL" id="CAH1985069.1"/>
    </source>
</evidence>
<sequence length="763" mass="86047">MNVSFIFVSLFYFISSISYQKGGIQNSKLKVLKNLVAQCVMPTDNDPPDGGSTDMDISSIGGGINNGVDSRQGVSLNTSIATDTTPDKCTVFNLQKPKQYSDSIYVFVEKINTENIGTLHPMAIGHIFHKKLNIPNIVNIEKVGRNRIKVQIAILQMKSLVTKMNTKLKIIQWNARSAVANKHSVDQFLFNNNIDIALISETWFKPGFNVIFKGYSIIRSDRHDGKTGVAIFVRNTLKFKEITCRPRPNYVQVCGAEVQVADSLRLSLLSMYVPPSSHIRTNEWIDLLSPFGQDTIVGGDFNAHHNLWGSYKQDHNGCSLVEALNSIDLVLMNDGSSTRLHNNGLNSVVDLTFSSPDLANIIEWKTHVDTLGSDHYPIILEMKSPTSHPAYEVTPKYIWNTHKANWDHFHSLADNYFSNSRPNFQDINDKYQFFIQGINESARSSIPRYKPFTRQNKTPAPWWDRECDEEINKRKNALAQYKQISSEANFIACKRAIAHTKRLLKSKAKTHWKKFCCNLNKNTPSTELWSQAKKMQRMQVTHRKCNNLDWEANFLDKIAPASTTSFFPEIHRSQNSETLTDNIFSHPITVTELEYALKNSNNSSPGWDNITYSMLWHLPLNAKQLLLELYNEILKYTPPTQQITLPGTLNLPPPPKKFVGVVTRSRTGLDASNISKRKASSPAEGTDFSDDSQASSQTEGRRKRGRPRKAVKDQRSLSSALPIQQNIDETQTTTSQSQDIIRPSSVDPPDPGAISLQESVDLT</sequence>
<dbReference type="Pfam" id="PF14529">
    <property type="entry name" value="Exo_endo_phos_2"/>
    <property type="match status" value="1"/>
</dbReference>
<dbReference type="PANTHER" id="PTHR33273:SF4">
    <property type="entry name" value="ENDONUCLEASE_EXONUCLEASE_PHOSPHATASE DOMAIN-CONTAINING PROTEIN"/>
    <property type="match status" value="1"/>
</dbReference>
<evidence type="ECO:0000313" key="5">
    <source>
        <dbReference type="Proteomes" id="UP001152888"/>
    </source>
</evidence>
<reference evidence="4" key="1">
    <citation type="submission" date="2022-03" db="EMBL/GenBank/DDBJ databases">
        <authorList>
            <person name="Sayadi A."/>
        </authorList>
    </citation>
    <scope>NUCLEOTIDE SEQUENCE</scope>
</reference>
<dbReference type="PANTHER" id="PTHR33273">
    <property type="entry name" value="DOMAIN-CONTAINING PROTEIN, PUTATIVE-RELATED"/>
    <property type="match status" value="1"/>
</dbReference>
<proteinExistence type="predicted"/>
<dbReference type="EMBL" id="CAKOFQ010006970">
    <property type="protein sequence ID" value="CAH1985069.1"/>
    <property type="molecule type" value="Genomic_DNA"/>
</dbReference>
<dbReference type="Proteomes" id="UP001152888">
    <property type="component" value="Unassembled WGS sequence"/>
</dbReference>
<evidence type="ECO:0000256" key="2">
    <source>
        <dbReference type="SAM" id="SignalP"/>
    </source>
</evidence>
<keyword evidence="2" id="KW-0732">Signal</keyword>
<feature type="compositionally biased region" description="Polar residues" evidence="1">
    <location>
        <begin position="716"/>
        <end position="729"/>
    </location>
</feature>
<dbReference type="SUPFAM" id="SSF56219">
    <property type="entry name" value="DNase I-like"/>
    <property type="match status" value="1"/>
</dbReference>
<feature type="chain" id="PRO_5040122505" description="Endonuclease/exonuclease/phosphatase domain-containing protein" evidence="2">
    <location>
        <begin position="17"/>
        <end position="763"/>
    </location>
</feature>
<keyword evidence="5" id="KW-1185">Reference proteome</keyword>
<dbReference type="OrthoDB" id="6764815at2759"/>
<dbReference type="AlphaFoldDB" id="A0A9P0KXN8"/>
<feature type="signal peptide" evidence="2">
    <location>
        <begin position="1"/>
        <end position="16"/>
    </location>
</feature>
<dbReference type="GO" id="GO:0003824">
    <property type="term" value="F:catalytic activity"/>
    <property type="evidence" value="ECO:0007669"/>
    <property type="project" value="InterPro"/>
</dbReference>
<evidence type="ECO:0000259" key="3">
    <source>
        <dbReference type="Pfam" id="PF14529"/>
    </source>
</evidence>
<name>A0A9P0KXN8_ACAOB</name>
<dbReference type="Gene3D" id="3.60.10.10">
    <property type="entry name" value="Endonuclease/exonuclease/phosphatase"/>
    <property type="match status" value="1"/>
</dbReference>
<dbReference type="InterPro" id="IPR036691">
    <property type="entry name" value="Endo/exonu/phosph_ase_sf"/>
</dbReference>
<evidence type="ECO:0000256" key="1">
    <source>
        <dbReference type="SAM" id="MobiDB-lite"/>
    </source>
</evidence>
<gene>
    <name evidence="4" type="ORF">ACAOBT_LOCUS16460</name>
</gene>
<dbReference type="InterPro" id="IPR005135">
    <property type="entry name" value="Endo/exonuclease/phosphatase"/>
</dbReference>
<protein>
    <recommendedName>
        <fullName evidence="3">Endonuclease/exonuclease/phosphatase domain-containing protein</fullName>
    </recommendedName>
</protein>